<dbReference type="SUPFAM" id="SSF52833">
    <property type="entry name" value="Thioredoxin-like"/>
    <property type="match status" value="1"/>
</dbReference>
<dbReference type="Gene3D" id="3.40.30.10">
    <property type="entry name" value="Glutaredoxin"/>
    <property type="match status" value="1"/>
</dbReference>
<dbReference type="PROSITE" id="PS50404">
    <property type="entry name" value="GST_NTER"/>
    <property type="match status" value="1"/>
</dbReference>
<dbReference type="PANTHER" id="PTHR44051">
    <property type="entry name" value="GLUTATHIONE S-TRANSFERASE-RELATED"/>
    <property type="match status" value="1"/>
</dbReference>
<dbReference type="SUPFAM" id="SSF47616">
    <property type="entry name" value="GST C-terminal domain-like"/>
    <property type="match status" value="1"/>
</dbReference>
<dbReference type="PROSITE" id="PS50405">
    <property type="entry name" value="GST_CTER"/>
    <property type="match status" value="1"/>
</dbReference>
<dbReference type="EMBL" id="SULI01000004">
    <property type="protein sequence ID" value="TKZ21624.1"/>
    <property type="molecule type" value="Genomic_DNA"/>
</dbReference>
<evidence type="ECO:0000313" key="3">
    <source>
        <dbReference type="EMBL" id="TKZ21624.1"/>
    </source>
</evidence>
<keyword evidence="4" id="KW-1185">Reference proteome</keyword>
<evidence type="ECO:0000313" key="4">
    <source>
        <dbReference type="Proteomes" id="UP000306575"/>
    </source>
</evidence>
<name>A0A4U7NA69_9RHOB</name>
<organism evidence="3 4">
    <name type="scientific">Shimia litoralis</name>
    <dbReference type="NCBI Taxonomy" id="420403"/>
    <lineage>
        <taxon>Bacteria</taxon>
        <taxon>Pseudomonadati</taxon>
        <taxon>Pseudomonadota</taxon>
        <taxon>Alphaproteobacteria</taxon>
        <taxon>Rhodobacterales</taxon>
        <taxon>Roseobacteraceae</taxon>
    </lineage>
</organism>
<reference evidence="3 4" key="1">
    <citation type="submission" date="2019-04" db="EMBL/GenBank/DDBJ databases">
        <title>Genome sequence of Pelagicola litoralis CL-ES2.</title>
        <authorList>
            <person name="Cao J."/>
        </authorList>
    </citation>
    <scope>NUCLEOTIDE SEQUENCE [LARGE SCALE GENOMIC DNA]</scope>
    <source>
        <strain evidence="3 4">CL-ES2</strain>
    </source>
</reference>
<dbReference type="PANTHER" id="PTHR44051:SF8">
    <property type="entry name" value="GLUTATHIONE S-TRANSFERASE GSTA"/>
    <property type="match status" value="1"/>
</dbReference>
<dbReference type="SFLD" id="SFLDG00358">
    <property type="entry name" value="Main_(cytGST)"/>
    <property type="match status" value="1"/>
</dbReference>
<dbReference type="GO" id="GO:0016740">
    <property type="term" value="F:transferase activity"/>
    <property type="evidence" value="ECO:0007669"/>
    <property type="project" value="UniProtKB-KW"/>
</dbReference>
<dbReference type="CDD" id="cd03057">
    <property type="entry name" value="GST_N_Beta"/>
    <property type="match status" value="1"/>
</dbReference>
<protein>
    <submittedName>
        <fullName evidence="3">Glutathione S-transferase family protein</fullName>
    </submittedName>
</protein>
<dbReference type="Gene3D" id="1.20.1050.10">
    <property type="match status" value="1"/>
</dbReference>
<gene>
    <name evidence="3" type="ORF">FAP39_05850</name>
</gene>
<feature type="domain" description="GST N-terminal" evidence="1">
    <location>
        <begin position="2"/>
        <end position="83"/>
    </location>
</feature>
<dbReference type="OrthoDB" id="7583243at2"/>
<dbReference type="AlphaFoldDB" id="A0A4U7NA69"/>
<dbReference type="SFLD" id="SFLDS00019">
    <property type="entry name" value="Glutathione_Transferase_(cytos"/>
    <property type="match status" value="1"/>
</dbReference>
<dbReference type="Pfam" id="PF02798">
    <property type="entry name" value="GST_N"/>
    <property type="match status" value="1"/>
</dbReference>
<dbReference type="InterPro" id="IPR036249">
    <property type="entry name" value="Thioredoxin-like_sf"/>
</dbReference>
<sequence>MTEILRLHYAPDNASLIVRLALEELGLQYETVLVDRSTRAQNSPAYLAINPAGLIPALETPDGPLFETGAILLWLSDRFGGLASPVGSCDRGAFLKWLFYMSNTVHPNLRMSFYPDKYVGEDTTCQAALRTQVQANLGKSLSLFESLAAENHSWFSTQAPSSLTLYLAAILRWMALYPQGQTDWFDLTDWPNLSAIARNLETRDSVAALCAAEGMEPAPFTRPTAPNPPEGVAL</sequence>
<accession>A0A4U7NA69</accession>
<dbReference type="InterPro" id="IPR036282">
    <property type="entry name" value="Glutathione-S-Trfase_C_sf"/>
</dbReference>
<dbReference type="Proteomes" id="UP000306575">
    <property type="component" value="Unassembled WGS sequence"/>
</dbReference>
<dbReference type="InterPro" id="IPR010987">
    <property type="entry name" value="Glutathione-S-Trfase_C-like"/>
</dbReference>
<evidence type="ECO:0000259" key="1">
    <source>
        <dbReference type="PROSITE" id="PS50404"/>
    </source>
</evidence>
<proteinExistence type="predicted"/>
<dbReference type="InterPro" id="IPR004045">
    <property type="entry name" value="Glutathione_S-Trfase_N"/>
</dbReference>
<feature type="domain" description="GST C-terminal" evidence="2">
    <location>
        <begin position="87"/>
        <end position="220"/>
    </location>
</feature>
<dbReference type="RefSeq" id="WP_138015452.1">
    <property type="nucleotide sequence ID" value="NZ_SULI01000004.1"/>
</dbReference>
<evidence type="ECO:0000259" key="2">
    <source>
        <dbReference type="PROSITE" id="PS50405"/>
    </source>
</evidence>
<keyword evidence="3" id="KW-0808">Transferase</keyword>
<dbReference type="InterPro" id="IPR040079">
    <property type="entry name" value="Glutathione_S-Trfase"/>
</dbReference>
<comment type="caution">
    <text evidence="3">The sequence shown here is derived from an EMBL/GenBank/DDBJ whole genome shotgun (WGS) entry which is preliminary data.</text>
</comment>